<proteinExistence type="predicted"/>
<dbReference type="RefSeq" id="YP_009102111.1">
    <property type="nucleotide sequence ID" value="NC_025447.1"/>
</dbReference>
<name>A0A097EYA1_9CAUD</name>
<dbReference type="EMBL" id="KM507819">
    <property type="protein sequence ID" value="AIT14414.1"/>
    <property type="molecule type" value="Genomic_DNA"/>
</dbReference>
<organism evidence="1 2">
    <name type="scientific">Escherichia phage 121Q</name>
    <dbReference type="NCBI Taxonomy" id="1555202"/>
    <lineage>
        <taxon>Viruses</taxon>
        <taxon>Duplodnaviria</taxon>
        <taxon>Heunggongvirae</taxon>
        <taxon>Uroviricota</taxon>
        <taxon>Caudoviricetes</taxon>
        <taxon>Asteriusvirus</taxon>
        <taxon>Asteriusvirus av121Q</taxon>
    </lineage>
</organism>
<protein>
    <submittedName>
        <fullName evidence="1">Uncharacterized protein</fullName>
    </submittedName>
</protein>
<sequence length="112" mass="13205">MALRGSNQYKCIAEIRKKDGTLVDRTLKEEYKELRDVVHNDSYGGMRRQKIYEYLKKGLEIQVNGLHCIQTKNDPDILRLLKEDKIEMFNVPISFYGNKLKCKHTFLRIKNG</sequence>
<keyword evidence="2" id="KW-1185">Reference proteome</keyword>
<accession>A0A097EYA1</accession>
<reference evidence="1 2" key="1">
    <citation type="submission" date="2014-09" db="EMBL/GenBank/DDBJ databases">
        <authorList>
            <person name="Lapin J.S."/>
            <person name="Pope W.H."/>
            <person name="Hua J."/>
            <person name="Ford M.E."/>
            <person name="Conway J.F."/>
            <person name="Hatfull G.F."/>
            <person name="Hendrix R.W."/>
        </authorList>
    </citation>
    <scope>NUCLEOTIDE SEQUENCE [LARGE SCALE GENOMIC DNA]</scope>
</reference>
<dbReference type="OrthoDB" id="37300at10239"/>
<gene>
    <name evidence="1" type="primary">524</name>
    <name evidence="1" type="ORF">PBI_121Q_524</name>
</gene>
<evidence type="ECO:0000313" key="1">
    <source>
        <dbReference type="EMBL" id="AIT14414.1"/>
    </source>
</evidence>
<evidence type="ECO:0000313" key="2">
    <source>
        <dbReference type="Proteomes" id="UP000029889"/>
    </source>
</evidence>
<dbReference type="Proteomes" id="UP000029889">
    <property type="component" value="Segment"/>
</dbReference>
<dbReference type="KEGG" id="vg:22111564"/>
<dbReference type="GeneID" id="22111564"/>